<evidence type="ECO:0000313" key="1">
    <source>
        <dbReference type="EMBL" id="GAA2143428.1"/>
    </source>
</evidence>
<accession>A0ABN2ZJZ1</accession>
<protein>
    <submittedName>
        <fullName evidence="1">Uncharacterized protein</fullName>
    </submittedName>
</protein>
<gene>
    <name evidence="1" type="ORF">GCM10009760_29790</name>
</gene>
<organism evidence="1 2">
    <name type="scientific">Kitasatospora kazusensis</name>
    <dbReference type="NCBI Taxonomy" id="407974"/>
    <lineage>
        <taxon>Bacteria</taxon>
        <taxon>Bacillati</taxon>
        <taxon>Actinomycetota</taxon>
        <taxon>Actinomycetes</taxon>
        <taxon>Kitasatosporales</taxon>
        <taxon>Streptomycetaceae</taxon>
        <taxon>Kitasatospora</taxon>
    </lineage>
</organism>
<comment type="caution">
    <text evidence="1">The sequence shown here is derived from an EMBL/GenBank/DDBJ whole genome shotgun (WGS) entry which is preliminary data.</text>
</comment>
<reference evidence="1 2" key="1">
    <citation type="journal article" date="2019" name="Int. J. Syst. Evol. Microbiol.">
        <title>The Global Catalogue of Microorganisms (GCM) 10K type strain sequencing project: providing services to taxonomists for standard genome sequencing and annotation.</title>
        <authorList>
            <consortium name="The Broad Institute Genomics Platform"/>
            <consortium name="The Broad Institute Genome Sequencing Center for Infectious Disease"/>
            <person name="Wu L."/>
            <person name="Ma J."/>
        </authorList>
    </citation>
    <scope>NUCLEOTIDE SEQUENCE [LARGE SCALE GENOMIC DNA]</scope>
    <source>
        <strain evidence="1 2">JCM 14560</strain>
    </source>
</reference>
<sequence>MEDTSAENARSLAREALSMLGQRRWDAASALAAVASVYARMASAMPEPKPAVLPGSRTPPAADSDVPDLLLKAHRSVEQAGGRMYCADLANALALDAQSLAAELSALFRRVGITRPGAGTLPVPGGASRPGYLADTLAAAIDAYRSLTAPAAPSL</sequence>
<keyword evidence="2" id="KW-1185">Reference proteome</keyword>
<name>A0ABN2ZJZ1_9ACTN</name>
<dbReference type="EMBL" id="BAAANT010000014">
    <property type="protein sequence ID" value="GAA2143428.1"/>
    <property type="molecule type" value="Genomic_DNA"/>
</dbReference>
<evidence type="ECO:0000313" key="2">
    <source>
        <dbReference type="Proteomes" id="UP001422759"/>
    </source>
</evidence>
<proteinExistence type="predicted"/>
<dbReference type="RefSeq" id="WP_344464936.1">
    <property type="nucleotide sequence ID" value="NZ_BAAANT010000014.1"/>
</dbReference>
<dbReference type="Proteomes" id="UP001422759">
    <property type="component" value="Unassembled WGS sequence"/>
</dbReference>